<keyword evidence="2" id="KW-0808">Transferase</keyword>
<proteinExistence type="predicted"/>
<evidence type="ECO:0000313" key="2">
    <source>
        <dbReference type="EMBL" id="AZT89530.1"/>
    </source>
</evidence>
<dbReference type="KEGG" id="ccha:ELD05_01915"/>
<dbReference type="Proteomes" id="UP000282930">
    <property type="component" value="Chromosome"/>
</dbReference>
<feature type="domain" description="Methyltransferase type 11" evidence="1">
    <location>
        <begin position="48"/>
        <end position="142"/>
    </location>
</feature>
<dbReference type="SUPFAM" id="SSF53335">
    <property type="entry name" value="S-adenosyl-L-methionine-dependent methyltransferases"/>
    <property type="match status" value="1"/>
</dbReference>
<name>A0A3T0D3Y5_9FIRM</name>
<dbReference type="InterPro" id="IPR013216">
    <property type="entry name" value="Methyltransf_11"/>
</dbReference>
<dbReference type="InterPro" id="IPR052356">
    <property type="entry name" value="Thiol_S-MT"/>
</dbReference>
<gene>
    <name evidence="2" type="ORF">ELD05_01915</name>
</gene>
<reference evidence="2 3" key="1">
    <citation type="submission" date="2018-12" db="EMBL/GenBank/DDBJ databases">
        <title>Genome sequence from the cellulolytic species, Caldicellulosiruptor changbaiensis.</title>
        <authorList>
            <person name="Blumer-Schuette S.E."/>
            <person name="Mendoza C."/>
        </authorList>
    </citation>
    <scope>NUCLEOTIDE SEQUENCE [LARGE SCALE GENOMIC DNA]</scope>
    <source>
        <strain evidence="2 3">CBS-Z</strain>
    </source>
</reference>
<keyword evidence="3" id="KW-1185">Reference proteome</keyword>
<keyword evidence="2" id="KW-0489">Methyltransferase</keyword>
<protein>
    <submittedName>
        <fullName evidence="2">Class I SAM-dependent methyltransferase</fullName>
    </submittedName>
</protein>
<dbReference type="PANTHER" id="PTHR45036">
    <property type="entry name" value="METHYLTRANSFERASE LIKE 7B"/>
    <property type="match status" value="1"/>
</dbReference>
<dbReference type="CDD" id="cd02440">
    <property type="entry name" value="AdoMet_MTases"/>
    <property type="match status" value="1"/>
</dbReference>
<dbReference type="GO" id="GO:0032259">
    <property type="term" value="P:methylation"/>
    <property type="evidence" value="ECO:0007669"/>
    <property type="project" value="UniProtKB-KW"/>
</dbReference>
<organism evidence="2 3">
    <name type="scientific">Caldicellulosiruptor changbaiensis</name>
    <dbReference type="NCBI Taxonomy" id="1222016"/>
    <lineage>
        <taxon>Bacteria</taxon>
        <taxon>Bacillati</taxon>
        <taxon>Bacillota</taxon>
        <taxon>Bacillota incertae sedis</taxon>
        <taxon>Caldicellulosiruptorales</taxon>
        <taxon>Caldicellulosiruptoraceae</taxon>
        <taxon>Caldicellulosiruptor</taxon>
    </lineage>
</organism>
<evidence type="ECO:0000259" key="1">
    <source>
        <dbReference type="Pfam" id="PF08241"/>
    </source>
</evidence>
<accession>A0A3T0D3Y5</accession>
<dbReference type="Pfam" id="PF08241">
    <property type="entry name" value="Methyltransf_11"/>
    <property type="match status" value="1"/>
</dbReference>
<sequence>MKDKTEIIRKRYDRAAKYYDAIENMMEKKWFSQWRKLLFRYVKGPKVLEVGVGTGKNMPYYSQDWEIVAIDFSPKMLEKAKERSAKLNLQVDLRLMDVQNLEFSDNSFDAVVTACVFCSVPDPILGLKEIHRVLKGDGVLVMLEHVRSKKEPIGKIMDILNPLVVRLYGANINRNTVENVKKAEFEIVEEKNLLSDIVKLIIAKPIK</sequence>
<dbReference type="PANTHER" id="PTHR45036:SF1">
    <property type="entry name" value="METHYLTRANSFERASE LIKE 7A"/>
    <property type="match status" value="1"/>
</dbReference>
<evidence type="ECO:0000313" key="3">
    <source>
        <dbReference type="Proteomes" id="UP000282930"/>
    </source>
</evidence>
<dbReference type="RefSeq" id="WP_127351150.1">
    <property type="nucleotide sequence ID" value="NZ_CP034791.1"/>
</dbReference>
<dbReference type="AlphaFoldDB" id="A0A3T0D3Y5"/>
<dbReference type="GO" id="GO:0008757">
    <property type="term" value="F:S-adenosylmethionine-dependent methyltransferase activity"/>
    <property type="evidence" value="ECO:0007669"/>
    <property type="project" value="InterPro"/>
</dbReference>
<dbReference type="Gene3D" id="3.40.50.150">
    <property type="entry name" value="Vaccinia Virus protein VP39"/>
    <property type="match status" value="1"/>
</dbReference>
<dbReference type="InterPro" id="IPR029063">
    <property type="entry name" value="SAM-dependent_MTases_sf"/>
</dbReference>
<dbReference type="EMBL" id="CP034791">
    <property type="protein sequence ID" value="AZT89530.1"/>
    <property type="molecule type" value="Genomic_DNA"/>
</dbReference>